<gene>
    <name evidence="2" type="ORF">GO014_07890</name>
</gene>
<feature type="domain" description="Amidohydrolase-related" evidence="1">
    <location>
        <begin position="42"/>
        <end position="296"/>
    </location>
</feature>
<keyword evidence="2" id="KW-0378">Hydrolase</keyword>
<protein>
    <submittedName>
        <fullName evidence="2">Amidohydrolase family protein</fullName>
    </submittedName>
</protein>
<dbReference type="PANTHER" id="PTHR35563:SF2">
    <property type="entry name" value="BARREL METAL-DEPENDENT HYDROLASE, PUTATIVE (AFU_ORTHOLOGUE AFUA_1G16240)-RELATED"/>
    <property type="match status" value="1"/>
</dbReference>
<dbReference type="EMBL" id="WQRF01000002">
    <property type="protein sequence ID" value="MVS98938.1"/>
    <property type="molecule type" value="Genomic_DNA"/>
</dbReference>
<dbReference type="GO" id="GO:0016787">
    <property type="term" value="F:hydrolase activity"/>
    <property type="evidence" value="ECO:0007669"/>
    <property type="project" value="UniProtKB-KW"/>
</dbReference>
<dbReference type="InterPro" id="IPR006680">
    <property type="entry name" value="Amidohydro-rel"/>
</dbReference>
<dbReference type="InterPro" id="IPR052358">
    <property type="entry name" value="Aro_Compnd_Degr_Hydrolases"/>
</dbReference>
<sequence length="299" mass="32770">MTGSTSTSLWPSRMSEVADAPLCLAPSPLRNSKGLTLPPGSCDTHFHVFDPDAPLTTPRSYTPQIKILSEWLTLAESFGITRGVLVQPSVYGLDNHVLVDALAQAPDRLRGVVVIAPDTPDAELARLDRAGVRGVRFNLRNKSGIGFEALEALAPRMRELGWHAQFQIGPEAITTVGELAERHDLVGVIDHLAFMPLDPPGAALDDLCHVLESDRVYVKISAPYRLRDTEGHKGYCKVLQTLAVRYQNRLLWATDWPHTELFTAVPADDDLIALSLDALPPEAHAATFADNARTLYFSH</sequence>
<keyword evidence="3" id="KW-1185">Reference proteome</keyword>
<comment type="caution">
    <text evidence="2">The sequence shown here is derived from an EMBL/GenBank/DDBJ whole genome shotgun (WGS) entry which is preliminary data.</text>
</comment>
<organism evidence="2 3">
    <name type="scientific">Devosia marina</name>
    <dbReference type="NCBI Taxonomy" id="2683198"/>
    <lineage>
        <taxon>Bacteria</taxon>
        <taxon>Pseudomonadati</taxon>
        <taxon>Pseudomonadota</taxon>
        <taxon>Alphaproteobacteria</taxon>
        <taxon>Hyphomicrobiales</taxon>
        <taxon>Devosiaceae</taxon>
        <taxon>Devosia</taxon>
    </lineage>
</organism>
<accession>A0A7X3FQV2</accession>
<dbReference type="InterPro" id="IPR032466">
    <property type="entry name" value="Metal_Hydrolase"/>
</dbReference>
<name>A0A7X3FQV2_9HYPH</name>
<dbReference type="SUPFAM" id="SSF51556">
    <property type="entry name" value="Metallo-dependent hydrolases"/>
    <property type="match status" value="1"/>
</dbReference>
<dbReference type="Proteomes" id="UP000438106">
    <property type="component" value="Unassembled WGS sequence"/>
</dbReference>
<proteinExistence type="predicted"/>
<dbReference type="PANTHER" id="PTHR35563">
    <property type="entry name" value="BARREL METAL-DEPENDENT HYDROLASE, PUTATIVE (AFU_ORTHOLOGUE AFUA_1G16240)-RELATED"/>
    <property type="match status" value="1"/>
</dbReference>
<dbReference type="Pfam" id="PF04909">
    <property type="entry name" value="Amidohydro_2"/>
    <property type="match status" value="1"/>
</dbReference>
<reference evidence="2 3" key="1">
    <citation type="submission" date="2019-12" db="EMBL/GenBank/DDBJ databases">
        <title>Devosia maris sp. nov., isolated from the deep seawater.</title>
        <authorList>
            <person name="Liu Y."/>
        </authorList>
    </citation>
    <scope>NUCLEOTIDE SEQUENCE [LARGE SCALE GENOMIC DNA]</scope>
    <source>
        <strain evidence="2 3">L53-10-65</strain>
    </source>
</reference>
<evidence type="ECO:0000313" key="2">
    <source>
        <dbReference type="EMBL" id="MVS98938.1"/>
    </source>
</evidence>
<dbReference type="AlphaFoldDB" id="A0A7X3FQV2"/>
<dbReference type="Gene3D" id="3.20.20.140">
    <property type="entry name" value="Metal-dependent hydrolases"/>
    <property type="match status" value="1"/>
</dbReference>
<evidence type="ECO:0000313" key="3">
    <source>
        <dbReference type="Proteomes" id="UP000438106"/>
    </source>
</evidence>
<evidence type="ECO:0000259" key="1">
    <source>
        <dbReference type="Pfam" id="PF04909"/>
    </source>
</evidence>